<evidence type="ECO:0000256" key="1">
    <source>
        <dbReference type="SAM" id="Phobius"/>
    </source>
</evidence>
<dbReference type="NCBIfam" id="NF038012">
    <property type="entry name" value="DMT_1"/>
    <property type="match status" value="1"/>
</dbReference>
<feature type="transmembrane region" description="Helical" evidence="1">
    <location>
        <begin position="80"/>
        <end position="98"/>
    </location>
</feature>
<dbReference type="OrthoDB" id="3822427at2"/>
<feature type="transmembrane region" description="Helical" evidence="1">
    <location>
        <begin position="134"/>
        <end position="157"/>
    </location>
</feature>
<comment type="caution">
    <text evidence="2">The sequence shown here is derived from an EMBL/GenBank/DDBJ whole genome shotgun (WGS) entry which is preliminary data.</text>
</comment>
<dbReference type="SUPFAM" id="SSF103481">
    <property type="entry name" value="Multidrug resistance efflux transporter EmrE"/>
    <property type="match status" value="1"/>
</dbReference>
<reference evidence="2 3" key="2">
    <citation type="submission" date="2019-08" db="EMBL/GenBank/DDBJ databases">
        <title>Jejuicoccus antrihumi gen. nov., sp. nov., a new member of the family Dermacoccaceae isolated from a cave.</title>
        <authorList>
            <person name="Schumann P."/>
            <person name="Kim I.S."/>
        </authorList>
    </citation>
    <scope>NUCLEOTIDE SEQUENCE [LARGE SCALE GENOMIC DNA]</scope>
    <source>
        <strain evidence="2 3">C5-26</strain>
    </source>
</reference>
<dbReference type="Gene3D" id="1.10.3730.20">
    <property type="match status" value="1"/>
</dbReference>
<evidence type="ECO:0008006" key="4">
    <source>
        <dbReference type="Google" id="ProtNLM"/>
    </source>
</evidence>
<keyword evidence="1" id="KW-0472">Membrane</keyword>
<dbReference type="PANTHER" id="PTHR40761">
    <property type="entry name" value="CONSERVED INTEGRAL MEMBRANE ALANINE VALINE AND LEUCINE RICH PROTEIN-RELATED"/>
    <property type="match status" value="1"/>
</dbReference>
<dbReference type="AlphaFoldDB" id="A0A563E273"/>
<dbReference type="PANTHER" id="PTHR40761:SF1">
    <property type="entry name" value="CONSERVED INTEGRAL MEMBRANE ALANINE VALINE AND LEUCINE RICH PROTEIN-RELATED"/>
    <property type="match status" value="1"/>
</dbReference>
<evidence type="ECO:0000313" key="3">
    <source>
        <dbReference type="Proteomes" id="UP000320244"/>
    </source>
</evidence>
<feature type="transmembrane region" description="Helical" evidence="1">
    <location>
        <begin position="50"/>
        <end position="68"/>
    </location>
</feature>
<keyword evidence="1" id="KW-0812">Transmembrane</keyword>
<dbReference type="Proteomes" id="UP000320244">
    <property type="component" value="Unassembled WGS sequence"/>
</dbReference>
<gene>
    <name evidence="2" type="ORF">FGL98_09775</name>
</gene>
<feature type="transmembrane region" description="Helical" evidence="1">
    <location>
        <begin position="163"/>
        <end position="181"/>
    </location>
</feature>
<dbReference type="InterPro" id="IPR037185">
    <property type="entry name" value="EmrE-like"/>
</dbReference>
<sequence length="293" mass="29511">MVAVSLVLAVGAAGCNAASSVLQRKANRDQPPGREFGPGLLLDLLRHPQWLLGGLAMIVSFLLQAAALDQGALSAVEPVLVLELPMTFVLASIVFSHRLSLRDWVASALMAGGLALFIAVLAPHGGATASMSTWTAVTATAATAAGVAALILAGHLARGQARAALFGLAAGSGFGLTASLIKVSVTRLTDDGIGAAFQTWETYGFVLTGLISVVLIQAALHAGTLVAAQPGITLLDPLVSLLWGTVVLGETTRVGPILSLAVFAAASIVGGVLLLVRSSSAHLTGIADAGSTT</sequence>
<accession>A0A563E273</accession>
<feature type="transmembrane region" description="Helical" evidence="1">
    <location>
        <begin position="104"/>
        <end position="122"/>
    </location>
</feature>
<dbReference type="RefSeq" id="WP_146316578.1">
    <property type="nucleotide sequence ID" value="NZ_VCQV01000011.1"/>
</dbReference>
<evidence type="ECO:0000313" key="2">
    <source>
        <dbReference type="EMBL" id="TWP36495.1"/>
    </source>
</evidence>
<feature type="transmembrane region" description="Helical" evidence="1">
    <location>
        <begin position="202"/>
        <end position="220"/>
    </location>
</feature>
<protein>
    <recommendedName>
        <fullName evidence="4">DMT family transporter</fullName>
    </recommendedName>
</protein>
<proteinExistence type="predicted"/>
<keyword evidence="3" id="KW-1185">Reference proteome</keyword>
<feature type="transmembrane region" description="Helical" evidence="1">
    <location>
        <begin position="257"/>
        <end position="276"/>
    </location>
</feature>
<reference evidence="2 3" key="1">
    <citation type="submission" date="2019-05" db="EMBL/GenBank/DDBJ databases">
        <authorList>
            <person name="Lee S.D."/>
        </authorList>
    </citation>
    <scope>NUCLEOTIDE SEQUENCE [LARGE SCALE GENOMIC DNA]</scope>
    <source>
        <strain evidence="2 3">C5-26</strain>
    </source>
</reference>
<name>A0A563E273_9MICO</name>
<organism evidence="2 3">
    <name type="scientific">Leekyejoonella antrihumi</name>
    <dbReference type="NCBI Taxonomy" id="1660198"/>
    <lineage>
        <taxon>Bacteria</taxon>
        <taxon>Bacillati</taxon>
        <taxon>Actinomycetota</taxon>
        <taxon>Actinomycetes</taxon>
        <taxon>Micrococcales</taxon>
        <taxon>Dermacoccaceae</taxon>
        <taxon>Leekyejoonella</taxon>
    </lineage>
</organism>
<dbReference type="EMBL" id="VCQV01000011">
    <property type="protein sequence ID" value="TWP36495.1"/>
    <property type="molecule type" value="Genomic_DNA"/>
</dbReference>
<keyword evidence="1" id="KW-1133">Transmembrane helix</keyword>